<organism evidence="1 2">
    <name type="scientific">Massilia psychrophila</name>
    <dbReference type="NCBI Taxonomy" id="1603353"/>
    <lineage>
        <taxon>Bacteria</taxon>
        <taxon>Pseudomonadati</taxon>
        <taxon>Pseudomonadota</taxon>
        <taxon>Betaproteobacteria</taxon>
        <taxon>Burkholderiales</taxon>
        <taxon>Oxalobacteraceae</taxon>
        <taxon>Telluria group</taxon>
        <taxon>Massilia</taxon>
    </lineage>
</organism>
<dbReference type="EMBL" id="PDOB01000039">
    <property type="protein sequence ID" value="PIL38333.1"/>
    <property type="molecule type" value="Genomic_DNA"/>
</dbReference>
<evidence type="ECO:0000313" key="2">
    <source>
        <dbReference type="Proteomes" id="UP000228593"/>
    </source>
</evidence>
<evidence type="ECO:0000313" key="1">
    <source>
        <dbReference type="EMBL" id="PIL38333.1"/>
    </source>
</evidence>
<keyword evidence="2" id="KW-1185">Reference proteome</keyword>
<gene>
    <name evidence="1" type="ORF">CR103_18640</name>
</gene>
<reference evidence="1 2" key="1">
    <citation type="submission" date="2017-10" db="EMBL/GenBank/DDBJ databases">
        <title>Massilia psychrophilum sp. nov., a novel purple-pigmented bacterium isolated from Tianshan glacier, Xinjiang Municipality, China.</title>
        <authorList>
            <person name="Wang H."/>
        </authorList>
    </citation>
    <scope>NUCLEOTIDE SEQUENCE [LARGE SCALE GENOMIC DNA]</scope>
    <source>
        <strain evidence="1 2">JCM 30813</strain>
    </source>
</reference>
<dbReference type="RefSeq" id="WP_099917449.1">
    <property type="nucleotide sequence ID" value="NZ_BMHS01000020.1"/>
</dbReference>
<name>A0A2G8SXA5_9BURK</name>
<sequence>MEVATEEVFAKIVVAGQKPHIIYSLGMKRFSCVFCIYADGKSLTRTAQLITTQPWLVNDPNVYRNYASLKKSARQVMMMSSRTHGRRTLEQITGIAA</sequence>
<dbReference type="AlphaFoldDB" id="A0A2G8SXA5"/>
<protein>
    <submittedName>
        <fullName evidence="1">Uncharacterized protein</fullName>
    </submittedName>
</protein>
<dbReference type="Proteomes" id="UP000228593">
    <property type="component" value="Unassembled WGS sequence"/>
</dbReference>
<accession>A0A2G8SXA5</accession>
<comment type="caution">
    <text evidence="1">The sequence shown here is derived from an EMBL/GenBank/DDBJ whole genome shotgun (WGS) entry which is preliminary data.</text>
</comment>
<dbReference type="OrthoDB" id="9794018at2"/>
<proteinExistence type="predicted"/>